<name>A0A1X0RDB0_RHIZD</name>
<gene>
    <name evidence="1" type="ORF">BCV72DRAFT_302347</name>
</gene>
<protein>
    <submittedName>
        <fullName evidence="1">Uncharacterized protein</fullName>
    </submittedName>
</protein>
<dbReference type="Proteomes" id="UP000242414">
    <property type="component" value="Unassembled WGS sequence"/>
</dbReference>
<reference evidence="1" key="1">
    <citation type="journal article" date="2016" name="Proc. Natl. Acad. Sci. U.S.A.">
        <title>Lipid metabolic changes in an early divergent fungus govern the establishment of a mutualistic symbiosis with endobacteria.</title>
        <authorList>
            <person name="Lastovetsky O.A."/>
            <person name="Gaspar M.L."/>
            <person name="Mondo S.J."/>
            <person name="LaButti K.M."/>
            <person name="Sandor L."/>
            <person name="Grigoriev I.V."/>
            <person name="Henry S.A."/>
            <person name="Pawlowska T.E."/>
        </authorList>
    </citation>
    <scope>NUCLEOTIDE SEQUENCE [LARGE SCALE GENOMIC DNA]</scope>
    <source>
        <strain evidence="1">ATCC 52814</strain>
    </source>
</reference>
<accession>A0A1X0RDB0</accession>
<dbReference type="EMBL" id="KV921870">
    <property type="protein sequence ID" value="ORE10035.1"/>
    <property type="molecule type" value="Genomic_DNA"/>
</dbReference>
<dbReference type="AlphaFoldDB" id="A0A1X0RDB0"/>
<proteinExistence type="predicted"/>
<sequence>MSYLRQLITGFNKSSTYKSWRRSLEERATSLYIPVTVFIFCSLPSDQRLGFGFSSLAVISSQVLQAFDVAVIINDGALKKEEFRGLLMEISPAIVKKKDVKEWLLLKFMMQNLEESLEKDGQVDVIQFSLDHKMAAVAKELSISISTARNLIKKRFISLHQ</sequence>
<dbReference type="OrthoDB" id="2282221at2759"/>
<evidence type="ECO:0000313" key="1">
    <source>
        <dbReference type="EMBL" id="ORE10035.1"/>
    </source>
</evidence>
<dbReference type="VEuPathDB" id="FungiDB:BCV72DRAFT_302347"/>
<organism evidence="1">
    <name type="scientific">Rhizopus microsporus var. microsporus</name>
    <dbReference type="NCBI Taxonomy" id="86635"/>
    <lineage>
        <taxon>Eukaryota</taxon>
        <taxon>Fungi</taxon>
        <taxon>Fungi incertae sedis</taxon>
        <taxon>Mucoromycota</taxon>
        <taxon>Mucoromycotina</taxon>
        <taxon>Mucoromycetes</taxon>
        <taxon>Mucorales</taxon>
        <taxon>Mucorineae</taxon>
        <taxon>Rhizopodaceae</taxon>
        <taxon>Rhizopus</taxon>
    </lineage>
</organism>